<reference evidence="1" key="2">
    <citation type="submission" date="2018-05" db="EMBL/GenBank/DDBJ databases">
        <title>OgluRS3 (Oryza glumaepatula Reference Sequence Version 3).</title>
        <authorList>
            <person name="Zhang J."/>
            <person name="Kudrna D."/>
            <person name="Lee S."/>
            <person name="Talag J."/>
            <person name="Welchert J."/>
            <person name="Wing R.A."/>
        </authorList>
    </citation>
    <scope>NUCLEOTIDE SEQUENCE [LARGE SCALE GENOMIC DNA]</scope>
</reference>
<organism evidence="1">
    <name type="scientific">Oryza glumipatula</name>
    <dbReference type="NCBI Taxonomy" id="40148"/>
    <lineage>
        <taxon>Eukaryota</taxon>
        <taxon>Viridiplantae</taxon>
        <taxon>Streptophyta</taxon>
        <taxon>Embryophyta</taxon>
        <taxon>Tracheophyta</taxon>
        <taxon>Spermatophyta</taxon>
        <taxon>Magnoliopsida</taxon>
        <taxon>Liliopsida</taxon>
        <taxon>Poales</taxon>
        <taxon>Poaceae</taxon>
        <taxon>BOP clade</taxon>
        <taxon>Oryzoideae</taxon>
        <taxon>Oryzeae</taxon>
        <taxon>Oryzinae</taxon>
        <taxon>Oryza</taxon>
    </lineage>
</organism>
<proteinExistence type="predicted"/>
<dbReference type="EnsemblPlants" id="OGLUM02G29670.1">
    <property type="protein sequence ID" value="OGLUM02G29670.1"/>
    <property type="gene ID" value="OGLUM02G29670"/>
</dbReference>
<dbReference type="Proteomes" id="UP000026961">
    <property type="component" value="Chromosome 2"/>
</dbReference>
<sequence length="173" mass="18517">MVIKIPLLAPRGDLGDQDNLAGQRLPHSPVISSRPLIWTSVNGRITTHTHVTLHETDPTNVRPCTHGLSCSSSKLASVDHRSSNVSTPAAASAAVDTLPLPLNPNVSCLNAPLPFGNRTEANGTGLMDLAGTPFAFSGRNTLMAVGCSKHNHLRHRVPGQLRRHRQPLLQLTT</sequence>
<accession>A0A0D9YWW9</accession>
<dbReference type="Gramene" id="OGLUM02G29670.1">
    <property type="protein sequence ID" value="OGLUM02G29670.1"/>
    <property type="gene ID" value="OGLUM02G29670"/>
</dbReference>
<evidence type="ECO:0000313" key="1">
    <source>
        <dbReference type="EnsemblPlants" id="OGLUM02G29670.1"/>
    </source>
</evidence>
<keyword evidence="2" id="KW-1185">Reference proteome</keyword>
<dbReference type="HOGENOM" id="CLU_1549966_0_0_1"/>
<name>A0A0D9YWW9_9ORYZ</name>
<dbReference type="AlphaFoldDB" id="A0A0D9YWW9"/>
<reference evidence="1" key="1">
    <citation type="submission" date="2015-04" db="UniProtKB">
        <authorList>
            <consortium name="EnsemblPlants"/>
        </authorList>
    </citation>
    <scope>IDENTIFICATION</scope>
</reference>
<evidence type="ECO:0000313" key="2">
    <source>
        <dbReference type="Proteomes" id="UP000026961"/>
    </source>
</evidence>
<protein>
    <submittedName>
        <fullName evidence="1">Uncharacterized protein</fullName>
    </submittedName>
</protein>